<feature type="compositionally biased region" description="Polar residues" evidence="1">
    <location>
        <begin position="129"/>
        <end position="144"/>
    </location>
</feature>
<feature type="compositionally biased region" description="Basic residues" evidence="1">
    <location>
        <begin position="106"/>
        <end position="115"/>
    </location>
</feature>
<feature type="compositionally biased region" description="Polar residues" evidence="1">
    <location>
        <begin position="95"/>
        <end position="104"/>
    </location>
</feature>
<gene>
    <name evidence="2" type="ORF">EYF80_055631</name>
</gene>
<evidence type="ECO:0000256" key="1">
    <source>
        <dbReference type="SAM" id="MobiDB-lite"/>
    </source>
</evidence>
<evidence type="ECO:0000313" key="2">
    <source>
        <dbReference type="EMBL" id="TNN34199.1"/>
    </source>
</evidence>
<dbReference type="EMBL" id="SRLO01002019">
    <property type="protein sequence ID" value="TNN34199.1"/>
    <property type="molecule type" value="Genomic_DNA"/>
</dbReference>
<proteinExistence type="predicted"/>
<evidence type="ECO:0000313" key="3">
    <source>
        <dbReference type="Proteomes" id="UP000314294"/>
    </source>
</evidence>
<comment type="caution">
    <text evidence="2">The sequence shown here is derived from an EMBL/GenBank/DDBJ whole genome shotgun (WGS) entry which is preliminary data.</text>
</comment>
<dbReference type="AlphaFoldDB" id="A0A4Z2EZB3"/>
<organism evidence="2 3">
    <name type="scientific">Liparis tanakae</name>
    <name type="common">Tanaka's snailfish</name>
    <dbReference type="NCBI Taxonomy" id="230148"/>
    <lineage>
        <taxon>Eukaryota</taxon>
        <taxon>Metazoa</taxon>
        <taxon>Chordata</taxon>
        <taxon>Craniata</taxon>
        <taxon>Vertebrata</taxon>
        <taxon>Euteleostomi</taxon>
        <taxon>Actinopterygii</taxon>
        <taxon>Neopterygii</taxon>
        <taxon>Teleostei</taxon>
        <taxon>Neoteleostei</taxon>
        <taxon>Acanthomorphata</taxon>
        <taxon>Eupercaria</taxon>
        <taxon>Perciformes</taxon>
        <taxon>Cottioidei</taxon>
        <taxon>Cottales</taxon>
        <taxon>Liparidae</taxon>
        <taxon>Liparis</taxon>
    </lineage>
</organism>
<feature type="compositionally biased region" description="Polar residues" evidence="1">
    <location>
        <begin position="70"/>
        <end position="80"/>
    </location>
</feature>
<feature type="compositionally biased region" description="Basic and acidic residues" evidence="1">
    <location>
        <begin position="116"/>
        <end position="128"/>
    </location>
</feature>
<feature type="region of interest" description="Disordered" evidence="1">
    <location>
        <begin position="1"/>
        <end position="30"/>
    </location>
</feature>
<sequence>MSVEARSHTCDRRIPHSRAEDKRVQSNTHRAPLSQWALRSCSSWSRRTFVCMANSVKVKDTTAVPPTAHKTASASKNLQTGIEHEQREGPRGQRAQCTSTTTRAHLQPRAKKFRGTRRERFPQQDKTRMSTSVPALFHTEQSGA</sequence>
<name>A0A4Z2EZB3_9TELE</name>
<feature type="compositionally biased region" description="Basic and acidic residues" evidence="1">
    <location>
        <begin position="1"/>
        <end position="24"/>
    </location>
</feature>
<feature type="compositionally biased region" description="Basic and acidic residues" evidence="1">
    <location>
        <begin position="82"/>
        <end position="91"/>
    </location>
</feature>
<accession>A0A4Z2EZB3</accession>
<dbReference type="Proteomes" id="UP000314294">
    <property type="component" value="Unassembled WGS sequence"/>
</dbReference>
<protein>
    <submittedName>
        <fullName evidence="2">Uncharacterized protein</fullName>
    </submittedName>
</protein>
<reference evidence="2 3" key="1">
    <citation type="submission" date="2019-03" db="EMBL/GenBank/DDBJ databases">
        <title>First draft genome of Liparis tanakae, snailfish: a comprehensive survey of snailfish specific genes.</title>
        <authorList>
            <person name="Kim W."/>
            <person name="Song I."/>
            <person name="Jeong J.-H."/>
            <person name="Kim D."/>
            <person name="Kim S."/>
            <person name="Ryu S."/>
            <person name="Song J.Y."/>
            <person name="Lee S.K."/>
        </authorList>
    </citation>
    <scope>NUCLEOTIDE SEQUENCE [LARGE SCALE GENOMIC DNA]</scope>
    <source>
        <tissue evidence="2">Muscle</tissue>
    </source>
</reference>
<keyword evidence="3" id="KW-1185">Reference proteome</keyword>
<feature type="region of interest" description="Disordered" evidence="1">
    <location>
        <begin position="62"/>
        <end position="144"/>
    </location>
</feature>